<reference evidence="1 2" key="1">
    <citation type="submission" date="2018-07" db="EMBL/GenBank/DDBJ databases">
        <title>Genomic Encyclopedia of Type Strains, Phase III (KMG-III): the genomes of soil and plant-associated and newly described type strains.</title>
        <authorList>
            <person name="Whitman W."/>
        </authorList>
    </citation>
    <scope>NUCLEOTIDE SEQUENCE [LARGE SCALE GENOMIC DNA]</scope>
    <source>
        <strain evidence="1 2">CECT 8525</strain>
    </source>
</reference>
<gene>
    <name evidence="1" type="ORF">DFP89_12115</name>
</gene>
<dbReference type="RefSeq" id="WP_114350297.1">
    <property type="nucleotide sequence ID" value="NZ_QPJL01000021.1"/>
</dbReference>
<dbReference type="SUPFAM" id="SSF54909">
    <property type="entry name" value="Dimeric alpha+beta barrel"/>
    <property type="match status" value="1"/>
</dbReference>
<name>A0A368YII8_9RHOB</name>
<accession>A0A368YII8</accession>
<comment type="caution">
    <text evidence="1">The sequence shown here is derived from an EMBL/GenBank/DDBJ whole genome shotgun (WGS) entry which is preliminary data.</text>
</comment>
<evidence type="ECO:0008006" key="3">
    <source>
        <dbReference type="Google" id="ProtNLM"/>
    </source>
</evidence>
<dbReference type="Proteomes" id="UP000253345">
    <property type="component" value="Unassembled WGS sequence"/>
</dbReference>
<dbReference type="AlphaFoldDB" id="A0A368YII8"/>
<evidence type="ECO:0000313" key="2">
    <source>
        <dbReference type="Proteomes" id="UP000253345"/>
    </source>
</evidence>
<keyword evidence="2" id="KW-1185">Reference proteome</keyword>
<protein>
    <recommendedName>
        <fullName evidence="3">NIPSNAP protein</fullName>
    </recommendedName>
</protein>
<dbReference type="InterPro" id="IPR011008">
    <property type="entry name" value="Dimeric_a/b-barrel"/>
</dbReference>
<sequence>MPQIIEILLYKLTPGTGGAFFETMQSISVPLHKQNGIDVVWHGQSMHDPDGYGLIRAFADMPALEAAQSALYASEAWRAGPREAIVSRIVTATRIVIPMNADAVNGLRKQGYYAHSAGS</sequence>
<organism evidence="1 2">
    <name type="scientific">Paracoccus lutimaris</name>
    <dbReference type="NCBI Taxonomy" id="1490030"/>
    <lineage>
        <taxon>Bacteria</taxon>
        <taxon>Pseudomonadati</taxon>
        <taxon>Pseudomonadota</taxon>
        <taxon>Alphaproteobacteria</taxon>
        <taxon>Rhodobacterales</taxon>
        <taxon>Paracoccaceae</taxon>
        <taxon>Paracoccus</taxon>
    </lineage>
</organism>
<dbReference type="Gene3D" id="3.30.70.100">
    <property type="match status" value="1"/>
</dbReference>
<dbReference type="OrthoDB" id="9809695at2"/>
<dbReference type="EMBL" id="QPJL01000021">
    <property type="protein sequence ID" value="RCW79985.1"/>
    <property type="molecule type" value="Genomic_DNA"/>
</dbReference>
<evidence type="ECO:0000313" key="1">
    <source>
        <dbReference type="EMBL" id="RCW79985.1"/>
    </source>
</evidence>
<proteinExistence type="predicted"/>